<feature type="domain" description="DUF5723" evidence="2">
    <location>
        <begin position="38"/>
        <end position="414"/>
    </location>
</feature>
<feature type="signal peptide" evidence="1">
    <location>
        <begin position="1"/>
        <end position="19"/>
    </location>
</feature>
<gene>
    <name evidence="3" type="ORF">B5G41_01805</name>
</gene>
<evidence type="ECO:0000313" key="3">
    <source>
        <dbReference type="EMBL" id="OUN05060.1"/>
    </source>
</evidence>
<evidence type="ECO:0000313" key="4">
    <source>
        <dbReference type="Proteomes" id="UP000195772"/>
    </source>
</evidence>
<sequence length="459" mass="50541">MKKIYAFLFTLLLASGAAAQNPTAYFMEGSTLRSQLNPAFAPLRGYVNIPGLGGLDINVSGNLSIDKILYPRNGKLVTLLDSSVSTADALSGLKADNLLGFDTRVNLIGFGAFTRNHKNFWSFDLNARVTTDATLPYSLFDFLKRGNSGDISDIGITADSYLEAGFNYSFPLLEDKLYIGVRAKFLMGVARARMYFSQFNVSHNEERWLINAAGGLDITATGLDVTTELNEHGEEVYKMDDIKLKPTSPAGYGFAVDLGATYDILPNLQASLAVNDLGFISWSKNKNVTGYSAKELSFTGVTVTEDGTESPDFDIDVLEFHKGAAKSVSRMLRASINAGLEYEVWRHKIGIGLLYTARVWEYKTLHNITGSVNFHPIRWFTVTGSYSVIDNRGGAVGLALNLNPSWINFYLATDIVTAKHTPQFIPIKQSIMNVTLGIGVPIGRRSHRIAAYVYDKDRR</sequence>
<reference evidence="4" key="1">
    <citation type="submission" date="2017-04" db="EMBL/GenBank/DDBJ databases">
        <title>Function of individual gut microbiota members based on whole genome sequencing of pure cultures obtained from chicken caecum.</title>
        <authorList>
            <person name="Medvecky M."/>
            <person name="Cejkova D."/>
            <person name="Polansky O."/>
            <person name="Karasova D."/>
            <person name="Kubasova T."/>
            <person name="Cizek A."/>
            <person name="Rychlik I."/>
        </authorList>
    </citation>
    <scope>NUCLEOTIDE SEQUENCE [LARGE SCALE GENOMIC DNA]</scope>
    <source>
        <strain evidence="4">An90</strain>
    </source>
</reference>
<dbReference type="RefSeq" id="WP_087401077.1">
    <property type="nucleotide sequence ID" value="NZ_JADPAQ010000005.1"/>
</dbReference>
<dbReference type="InterPro" id="IPR043781">
    <property type="entry name" value="DUF5723"/>
</dbReference>
<comment type="caution">
    <text evidence="3">The sequence shown here is derived from an EMBL/GenBank/DDBJ whole genome shotgun (WGS) entry which is preliminary data.</text>
</comment>
<dbReference type="Proteomes" id="UP000195772">
    <property type="component" value="Unassembled WGS sequence"/>
</dbReference>
<organism evidence="3 4">
    <name type="scientific">Alistipes onderdonkii</name>
    <dbReference type="NCBI Taxonomy" id="328813"/>
    <lineage>
        <taxon>Bacteria</taxon>
        <taxon>Pseudomonadati</taxon>
        <taxon>Bacteroidota</taxon>
        <taxon>Bacteroidia</taxon>
        <taxon>Bacteroidales</taxon>
        <taxon>Rikenellaceae</taxon>
        <taxon>Alistipes</taxon>
    </lineage>
</organism>
<protein>
    <recommendedName>
        <fullName evidence="2">DUF5723 domain-containing protein</fullName>
    </recommendedName>
</protein>
<dbReference type="Pfam" id="PF18990">
    <property type="entry name" value="DUF5723"/>
    <property type="match status" value="1"/>
</dbReference>
<dbReference type="eggNOG" id="COG4771">
    <property type="taxonomic scope" value="Bacteria"/>
</dbReference>
<dbReference type="EMBL" id="NFHB01000001">
    <property type="protein sequence ID" value="OUN05060.1"/>
    <property type="molecule type" value="Genomic_DNA"/>
</dbReference>
<feature type="chain" id="PRO_5012441036" description="DUF5723 domain-containing protein" evidence="1">
    <location>
        <begin position="20"/>
        <end position="459"/>
    </location>
</feature>
<keyword evidence="1" id="KW-0732">Signal</keyword>
<accession>A0A1Y3R8G4</accession>
<evidence type="ECO:0000256" key="1">
    <source>
        <dbReference type="SAM" id="SignalP"/>
    </source>
</evidence>
<proteinExistence type="predicted"/>
<dbReference type="OrthoDB" id="1489601at2"/>
<dbReference type="AlphaFoldDB" id="A0A1Y3R8G4"/>
<evidence type="ECO:0000259" key="2">
    <source>
        <dbReference type="Pfam" id="PF18990"/>
    </source>
</evidence>
<name>A0A1Y3R8G4_9BACT</name>